<keyword evidence="3" id="KW-1185">Reference proteome</keyword>
<gene>
    <name evidence="2" type="ORF">DNFV4_00689</name>
</gene>
<protein>
    <submittedName>
        <fullName evidence="2">Uncharacterized protein</fullName>
    </submittedName>
</protein>
<dbReference type="KEGG" id="nti:DNFV4_00689"/>
<dbReference type="EMBL" id="OX365700">
    <property type="protein sequence ID" value="CAI4030261.1"/>
    <property type="molecule type" value="Genomic_DNA"/>
</dbReference>
<dbReference type="RefSeq" id="WP_289267257.1">
    <property type="nucleotide sequence ID" value="NZ_OX365700.1"/>
</dbReference>
<sequence length="87" mass="9819">MANSKRQKSSRPKPSQTFRSGSVRAAVWQNLGENGPFYSALLTRSFRDAAGNWRTSTTFGERQLEDLLIVAGQARQWMVDHPLLQPN</sequence>
<feature type="compositionally biased region" description="Basic residues" evidence="1">
    <location>
        <begin position="1"/>
        <end position="11"/>
    </location>
</feature>
<evidence type="ECO:0000313" key="2">
    <source>
        <dbReference type="EMBL" id="CAI4030261.1"/>
    </source>
</evidence>
<organism evidence="2 3">
    <name type="scientific">Nitrospira tepida</name>
    <dbReference type="NCBI Taxonomy" id="2973512"/>
    <lineage>
        <taxon>Bacteria</taxon>
        <taxon>Pseudomonadati</taxon>
        <taxon>Nitrospirota</taxon>
        <taxon>Nitrospiria</taxon>
        <taxon>Nitrospirales</taxon>
        <taxon>Nitrospiraceae</taxon>
        <taxon>Nitrospira</taxon>
    </lineage>
</organism>
<reference evidence="2" key="1">
    <citation type="submission" date="2022-10" db="EMBL/GenBank/DDBJ databases">
        <authorList>
            <person name="Koch H."/>
        </authorList>
    </citation>
    <scope>NUCLEOTIDE SEQUENCE</scope>
    <source>
        <strain evidence="2">DNF</strain>
    </source>
</reference>
<accession>A0AA86T217</accession>
<name>A0AA86T217_9BACT</name>
<evidence type="ECO:0000313" key="3">
    <source>
        <dbReference type="Proteomes" id="UP001179121"/>
    </source>
</evidence>
<feature type="region of interest" description="Disordered" evidence="1">
    <location>
        <begin position="1"/>
        <end position="21"/>
    </location>
</feature>
<evidence type="ECO:0000256" key="1">
    <source>
        <dbReference type="SAM" id="MobiDB-lite"/>
    </source>
</evidence>
<dbReference type="AlphaFoldDB" id="A0AA86T217"/>
<dbReference type="Proteomes" id="UP001179121">
    <property type="component" value="Chromosome"/>
</dbReference>
<proteinExistence type="predicted"/>